<dbReference type="AlphaFoldDB" id="A0A5N6NV41"/>
<name>A0A5N6NV41_9ASTR</name>
<feature type="region of interest" description="Disordered" evidence="3">
    <location>
        <begin position="95"/>
        <end position="121"/>
    </location>
</feature>
<protein>
    <recommendedName>
        <fullName evidence="6">Tr-type G domain-containing protein</fullName>
    </recommendedName>
</protein>
<dbReference type="GO" id="GO:0003743">
    <property type="term" value="F:translation initiation factor activity"/>
    <property type="evidence" value="ECO:0007669"/>
    <property type="project" value="TreeGrafter"/>
</dbReference>
<dbReference type="Gene3D" id="3.40.50.300">
    <property type="entry name" value="P-loop containing nucleotide triphosphate hydrolases"/>
    <property type="match status" value="1"/>
</dbReference>
<dbReference type="InterPro" id="IPR027417">
    <property type="entry name" value="P-loop_NTPase"/>
</dbReference>
<gene>
    <name evidence="4" type="ORF">E3N88_18086</name>
</gene>
<evidence type="ECO:0000313" key="5">
    <source>
        <dbReference type="Proteomes" id="UP000326396"/>
    </source>
</evidence>
<reference evidence="4 5" key="1">
    <citation type="submission" date="2019-05" db="EMBL/GenBank/DDBJ databases">
        <title>Mikania micrantha, genome provides insights into the molecular mechanism of rapid growth.</title>
        <authorList>
            <person name="Liu B."/>
        </authorList>
    </citation>
    <scope>NUCLEOTIDE SEQUENCE [LARGE SCALE GENOMIC DNA]</scope>
    <source>
        <strain evidence="4">NLD-2019</strain>
        <tissue evidence="4">Leaf</tissue>
    </source>
</reference>
<dbReference type="GO" id="GO:0005737">
    <property type="term" value="C:cytoplasm"/>
    <property type="evidence" value="ECO:0007669"/>
    <property type="project" value="TreeGrafter"/>
</dbReference>
<evidence type="ECO:0000256" key="1">
    <source>
        <dbReference type="ARBA" id="ARBA00022741"/>
    </source>
</evidence>
<organism evidence="4 5">
    <name type="scientific">Mikania micrantha</name>
    <name type="common">bitter vine</name>
    <dbReference type="NCBI Taxonomy" id="192012"/>
    <lineage>
        <taxon>Eukaryota</taxon>
        <taxon>Viridiplantae</taxon>
        <taxon>Streptophyta</taxon>
        <taxon>Embryophyta</taxon>
        <taxon>Tracheophyta</taxon>
        <taxon>Spermatophyta</taxon>
        <taxon>Magnoliopsida</taxon>
        <taxon>eudicotyledons</taxon>
        <taxon>Gunneridae</taxon>
        <taxon>Pentapetalae</taxon>
        <taxon>asterids</taxon>
        <taxon>campanulids</taxon>
        <taxon>Asterales</taxon>
        <taxon>Asteraceae</taxon>
        <taxon>Asteroideae</taxon>
        <taxon>Heliantheae alliance</taxon>
        <taxon>Eupatorieae</taxon>
        <taxon>Mikania</taxon>
    </lineage>
</organism>
<dbReference type="EMBL" id="SZYD01000009">
    <property type="protein sequence ID" value="KAD5318140.1"/>
    <property type="molecule type" value="Genomic_DNA"/>
</dbReference>
<evidence type="ECO:0000256" key="2">
    <source>
        <dbReference type="ARBA" id="ARBA00023134"/>
    </source>
</evidence>
<dbReference type="OrthoDB" id="1749192at2759"/>
<evidence type="ECO:0008006" key="6">
    <source>
        <dbReference type="Google" id="ProtNLM"/>
    </source>
</evidence>
<dbReference type="SUPFAM" id="SSF52540">
    <property type="entry name" value="P-loop containing nucleoside triphosphate hydrolases"/>
    <property type="match status" value="1"/>
</dbReference>
<sequence length="331" mass="36304">MGVNATNNEDAADLLIKPARRPVLKSPESKIEQASGSMCGVKGIRLQLVERVVTQSTKIEKVLDEKSKLDIAVKFKSQLVAPIRLPLTIQPQWQSKPSATPVKRTPTLKDFGSSPKPANTDETQVVLAPPIPGKIPAPGKFKDDFRKKSGALALRQQLAWEAEPVKVELIEVDEEEGMAKNKEILDEEDLDNLQDRPPVLTIMGHVDHGKTTLLDYIQKSKVTASEAGGITQGIGAYKVQLPIDGDWGGDVLMVQISALTGKNVDDLLETTMIVAEINTRNSPISHRLMLSLPESHRIEANSSLHNPYQPYPALIVFKRNPVETLTALDQP</sequence>
<dbReference type="PANTHER" id="PTHR43381:SF5">
    <property type="entry name" value="TR-TYPE G DOMAIN-CONTAINING PROTEIN"/>
    <property type="match status" value="1"/>
</dbReference>
<keyword evidence="1" id="KW-0547">Nucleotide-binding</keyword>
<dbReference type="GO" id="GO:0005525">
    <property type="term" value="F:GTP binding"/>
    <property type="evidence" value="ECO:0007669"/>
    <property type="project" value="UniProtKB-KW"/>
</dbReference>
<dbReference type="Proteomes" id="UP000326396">
    <property type="component" value="Linkage Group LG17"/>
</dbReference>
<comment type="caution">
    <text evidence="4">The sequence shown here is derived from an EMBL/GenBank/DDBJ whole genome shotgun (WGS) entry which is preliminary data.</text>
</comment>
<dbReference type="InterPro" id="IPR015760">
    <property type="entry name" value="TIF_IF2"/>
</dbReference>
<proteinExistence type="predicted"/>
<accession>A0A5N6NV41</accession>
<keyword evidence="2" id="KW-0342">GTP-binding</keyword>
<evidence type="ECO:0000256" key="3">
    <source>
        <dbReference type="SAM" id="MobiDB-lite"/>
    </source>
</evidence>
<keyword evidence="5" id="KW-1185">Reference proteome</keyword>
<dbReference type="PANTHER" id="PTHR43381">
    <property type="entry name" value="TRANSLATION INITIATION FACTOR IF-2-RELATED"/>
    <property type="match status" value="1"/>
</dbReference>
<evidence type="ECO:0000313" key="4">
    <source>
        <dbReference type="EMBL" id="KAD5318140.1"/>
    </source>
</evidence>